<dbReference type="Proteomes" id="UP000251584">
    <property type="component" value="Unassembled WGS sequence"/>
</dbReference>
<accession>A0A2X2VRE7</accession>
<protein>
    <submittedName>
        <fullName evidence="1">Predicted O-linked N-acetylglucosamine transferase, SPINDLY family</fullName>
    </submittedName>
</protein>
<evidence type="ECO:0000313" key="1">
    <source>
        <dbReference type="EMBL" id="SQB29437.1"/>
    </source>
</evidence>
<reference evidence="1 2" key="1">
    <citation type="submission" date="2018-06" db="EMBL/GenBank/DDBJ databases">
        <authorList>
            <consortium name="Pathogen Informatics"/>
            <person name="Doyle S."/>
        </authorList>
    </citation>
    <scope>NUCLEOTIDE SEQUENCE [LARGE SCALE GENOMIC DNA]</scope>
    <source>
        <strain evidence="1 2">NCTC10786</strain>
    </source>
</reference>
<dbReference type="EMBL" id="UAVY01000004">
    <property type="protein sequence ID" value="SQB29437.1"/>
    <property type="molecule type" value="Genomic_DNA"/>
</dbReference>
<proteinExistence type="predicted"/>
<dbReference type="AlphaFoldDB" id="A0A2X2VRE7"/>
<dbReference type="GO" id="GO:0016740">
    <property type="term" value="F:transferase activity"/>
    <property type="evidence" value="ECO:0007669"/>
    <property type="project" value="UniProtKB-KW"/>
</dbReference>
<organism evidence="1 2">
    <name type="scientific">Citrobacter koseri</name>
    <name type="common">Citrobacter diversus</name>
    <dbReference type="NCBI Taxonomy" id="545"/>
    <lineage>
        <taxon>Bacteria</taxon>
        <taxon>Pseudomonadati</taxon>
        <taxon>Pseudomonadota</taxon>
        <taxon>Gammaproteobacteria</taxon>
        <taxon>Enterobacterales</taxon>
        <taxon>Enterobacteriaceae</taxon>
        <taxon>Citrobacter</taxon>
    </lineage>
</organism>
<sequence>MAVDKEQYIAKAVLLSEQTHALAELRQSLRSRLKEKSVSQVREAIYFERALEIIWQRYCQGLPPAPVVINSDT</sequence>
<gene>
    <name evidence="1" type="ORF">NCTC10786_03187</name>
</gene>
<evidence type="ECO:0000313" key="2">
    <source>
        <dbReference type="Proteomes" id="UP000251584"/>
    </source>
</evidence>
<name>A0A2X2VRE7_CITKO</name>
<keyword evidence="1" id="KW-0808">Transferase</keyword>